<name>A0A6P1BRK3_9BRAD</name>
<dbReference type="EMBL" id="VKHP01000220">
    <property type="protein sequence ID" value="NEV01147.1"/>
    <property type="molecule type" value="Genomic_DNA"/>
</dbReference>
<evidence type="ECO:0000313" key="1">
    <source>
        <dbReference type="EMBL" id="NEV01147.1"/>
    </source>
</evidence>
<dbReference type="RefSeq" id="WP_163160682.1">
    <property type="nucleotide sequence ID" value="NZ_VKHP01000220.1"/>
</dbReference>
<protein>
    <recommendedName>
        <fullName evidence="3">Transposase</fullName>
    </recommendedName>
</protein>
<dbReference type="Proteomes" id="UP000468531">
    <property type="component" value="Unassembled WGS sequence"/>
</dbReference>
<organism evidence="1 2">
    <name type="scientific">Bradyrhizobium uaiense</name>
    <dbReference type="NCBI Taxonomy" id="2594946"/>
    <lineage>
        <taxon>Bacteria</taxon>
        <taxon>Pseudomonadati</taxon>
        <taxon>Pseudomonadota</taxon>
        <taxon>Alphaproteobacteria</taxon>
        <taxon>Hyphomicrobiales</taxon>
        <taxon>Nitrobacteraceae</taxon>
        <taxon>Bradyrhizobium</taxon>
    </lineage>
</organism>
<keyword evidence="2" id="KW-1185">Reference proteome</keyword>
<dbReference type="AlphaFoldDB" id="A0A6P1BRK3"/>
<sequence>MTVAPVRSDLVAFARELGDGWKQGEQRVIHRRRHVRRKPVPRRPSMLDPYTPVIEEWLAAAPHLSAVDILSRLEAHAPGRFGDHQRRTVQRLVKKWRSKAARQLISSAEIALSIDPGSVPEVPIPTGAFA</sequence>
<reference evidence="1 2" key="1">
    <citation type="journal article" date="2020" name="Arch. Microbiol.">
        <title>Bradyrhizobium uaiense sp. nov., a new highly efficient cowpea symbiont.</title>
        <authorList>
            <person name="Cabral Michel D."/>
            <person name="Azarias Guimaraes A."/>
            <person name="Martins da Costa E."/>
            <person name="Soares de Carvalho T."/>
            <person name="Balsanelli E."/>
            <person name="Willems A."/>
            <person name="Maltempi de Souza E."/>
            <person name="de Souza Moreira F.M."/>
        </authorList>
    </citation>
    <scope>NUCLEOTIDE SEQUENCE [LARGE SCALE GENOMIC DNA]</scope>
    <source>
        <strain evidence="1 2">UFLA 03-164</strain>
    </source>
</reference>
<evidence type="ECO:0008006" key="3">
    <source>
        <dbReference type="Google" id="ProtNLM"/>
    </source>
</evidence>
<evidence type="ECO:0000313" key="2">
    <source>
        <dbReference type="Proteomes" id="UP000468531"/>
    </source>
</evidence>
<comment type="caution">
    <text evidence="1">The sequence shown here is derived from an EMBL/GenBank/DDBJ whole genome shotgun (WGS) entry which is preliminary data.</text>
</comment>
<gene>
    <name evidence="1" type="ORF">FNJ47_36480</name>
</gene>
<proteinExistence type="predicted"/>
<accession>A0A6P1BRK3</accession>